<feature type="transmembrane region" description="Helical" evidence="1">
    <location>
        <begin position="6"/>
        <end position="25"/>
    </location>
</feature>
<dbReference type="OrthoDB" id="2988117at2"/>
<gene>
    <name evidence="2" type="ORF">EIM92_13665</name>
</gene>
<dbReference type="EMBL" id="CP034248">
    <property type="protein sequence ID" value="AZK47071.1"/>
    <property type="molecule type" value="Genomic_DNA"/>
</dbReference>
<dbReference type="KEGG" id="plen:EIM92_13665"/>
<evidence type="ECO:0000313" key="2">
    <source>
        <dbReference type="EMBL" id="AZK47071.1"/>
    </source>
</evidence>
<dbReference type="Proteomes" id="UP000273145">
    <property type="component" value="Chromosome"/>
</dbReference>
<evidence type="ECO:0000313" key="3">
    <source>
        <dbReference type="Proteomes" id="UP000273145"/>
    </source>
</evidence>
<dbReference type="AlphaFoldDB" id="A0A3S8RVL2"/>
<protein>
    <submittedName>
        <fullName evidence="2">Uncharacterized protein</fullName>
    </submittedName>
</protein>
<keyword evidence="3" id="KW-1185">Reference proteome</keyword>
<dbReference type="RefSeq" id="WP_125083109.1">
    <property type="nucleotide sequence ID" value="NZ_CP034248.1"/>
</dbReference>
<proteinExistence type="predicted"/>
<organism evidence="2 3">
    <name type="scientific">Paenibacillus lentus</name>
    <dbReference type="NCBI Taxonomy" id="1338368"/>
    <lineage>
        <taxon>Bacteria</taxon>
        <taxon>Bacillati</taxon>
        <taxon>Bacillota</taxon>
        <taxon>Bacilli</taxon>
        <taxon>Bacillales</taxon>
        <taxon>Paenibacillaceae</taxon>
        <taxon>Paenibacillus</taxon>
    </lineage>
</organism>
<evidence type="ECO:0000256" key="1">
    <source>
        <dbReference type="SAM" id="Phobius"/>
    </source>
</evidence>
<sequence>MDEYTDGFLMVVIAGIVLFLLYRGVRIWLRKPFTLGSGIGFEFNENIQEHPAVDLLESAGYEIVSDKLKVPLAFRVEAQVMHSRLYIDYVVRKHGEYYLVRRTRERQPLEWTGAGLRRDILPYLLLYPDCAGVLYIDVEMGLIKEITLSTDLDDAEQASHITDIWRTR</sequence>
<keyword evidence="1" id="KW-0812">Transmembrane</keyword>
<name>A0A3S8RVL2_9BACL</name>
<reference evidence="2 3" key="1">
    <citation type="submission" date="2018-11" db="EMBL/GenBank/DDBJ databases">
        <title>Genome sequencing of Paenibacillus lentus DSM25539(T).</title>
        <authorList>
            <person name="Kook J.-K."/>
            <person name="Park S.-N."/>
            <person name="Lim Y.K."/>
        </authorList>
    </citation>
    <scope>NUCLEOTIDE SEQUENCE [LARGE SCALE GENOMIC DNA]</scope>
    <source>
        <strain evidence="2 3">DSM 25539</strain>
    </source>
</reference>
<keyword evidence="1" id="KW-1133">Transmembrane helix</keyword>
<accession>A0A3S8RVL2</accession>
<keyword evidence="1" id="KW-0472">Membrane</keyword>